<evidence type="ECO:0000256" key="6">
    <source>
        <dbReference type="RuleBase" id="RU362125"/>
    </source>
</evidence>
<evidence type="ECO:0000256" key="1">
    <source>
        <dbReference type="ARBA" id="ARBA00001974"/>
    </source>
</evidence>
<evidence type="ECO:0000313" key="10">
    <source>
        <dbReference type="EMBL" id="ONG41192.1"/>
    </source>
</evidence>
<dbReference type="STRING" id="1907941.BKE30_05270"/>
<dbReference type="AlphaFoldDB" id="A0A1S8CWG6"/>
<sequence>MSAANLLRPLPPMAPRTIYNEEHEAFRDTARRFFETEIAPYHEKWAEQQHLDRNLWNKAGELGLLCATMPEQYGGSGVDRLYSAILMEEQAYALDSASGFALHSDIVANYIFNFGNEDQKATWLPKMATGEVVGAIAMTEPGTGSDLQGIRTTAVADGDDYIVNGSKIFITNGYLCDMAVVAVKTGNSEKGAQNISLLIMDAKAAGFTKGKPLKKVGMHGQDTCELFFDNVRVPKANLLGMEGMGFIMLMKELAWERLMVGLMSQAAAEAVFAHTVQYTKDRKAFGKPISAFQNTRFKLAELRTKIDIGRTYADRCMELQVQNALSVEAAAAAKYWLSDMVNQIVDECVQLHGGYGFMMEYPVARAYVDNRAHRIYAGTNEIMKELIARTL</sequence>
<dbReference type="RefSeq" id="WP_076877579.1">
    <property type="nucleotide sequence ID" value="NZ_MLCN01000013.1"/>
</dbReference>
<dbReference type="SUPFAM" id="SSF56645">
    <property type="entry name" value="Acyl-CoA dehydrogenase NM domain-like"/>
    <property type="match status" value="1"/>
</dbReference>
<dbReference type="InterPro" id="IPR009075">
    <property type="entry name" value="AcylCo_DH/oxidase_C"/>
</dbReference>
<keyword evidence="11" id="KW-1185">Reference proteome</keyword>
<feature type="domain" description="Acyl-CoA dehydrogenase/oxidase C-terminal" evidence="7">
    <location>
        <begin position="243"/>
        <end position="390"/>
    </location>
</feature>
<dbReference type="FunFam" id="1.20.140.10:FF:000001">
    <property type="entry name" value="Acyl-CoA dehydrogenase"/>
    <property type="match status" value="1"/>
</dbReference>
<keyword evidence="4 6" id="KW-0274">FAD</keyword>
<evidence type="ECO:0000259" key="7">
    <source>
        <dbReference type="Pfam" id="PF00441"/>
    </source>
</evidence>
<gene>
    <name evidence="10" type="ORF">BKE30_05270</name>
</gene>
<name>A0A1S8CWG6_9GAMM</name>
<keyword evidence="5 6" id="KW-0560">Oxidoreductase</keyword>
<dbReference type="OrthoDB" id="9775090at2"/>
<dbReference type="Pfam" id="PF00441">
    <property type="entry name" value="Acyl-CoA_dh_1"/>
    <property type="match status" value="1"/>
</dbReference>
<protein>
    <submittedName>
        <fullName evidence="10">Acyl-CoA dehydrogenase</fullName>
    </submittedName>
</protein>
<dbReference type="InterPro" id="IPR046373">
    <property type="entry name" value="Acyl-CoA_Oxase/DH_mid-dom_sf"/>
</dbReference>
<dbReference type="EMBL" id="MLCN01000013">
    <property type="protein sequence ID" value="ONG41192.1"/>
    <property type="molecule type" value="Genomic_DNA"/>
</dbReference>
<reference evidence="10 11" key="1">
    <citation type="submission" date="2016-10" db="EMBL/GenBank/DDBJ databases">
        <title>Draft Genome sequence of Alkanindiges sp. strain H1.</title>
        <authorList>
            <person name="Subhash Y."/>
            <person name="Lee S."/>
        </authorList>
    </citation>
    <scope>NUCLEOTIDE SEQUENCE [LARGE SCALE GENOMIC DNA]</scope>
    <source>
        <strain evidence="10 11">H1</strain>
    </source>
</reference>
<dbReference type="InterPro" id="IPR037069">
    <property type="entry name" value="AcylCoA_DH/ox_N_sf"/>
</dbReference>
<dbReference type="FunFam" id="2.40.110.10:FF:000002">
    <property type="entry name" value="Acyl-CoA dehydrogenase fadE12"/>
    <property type="match status" value="1"/>
</dbReference>
<dbReference type="Gene3D" id="1.20.140.10">
    <property type="entry name" value="Butyryl-CoA Dehydrogenase, subunit A, domain 3"/>
    <property type="match status" value="1"/>
</dbReference>
<dbReference type="FunFam" id="1.10.540.10:FF:000009">
    <property type="entry name" value="Probable acyl-CoA dehydrogenase"/>
    <property type="match status" value="1"/>
</dbReference>
<evidence type="ECO:0000259" key="8">
    <source>
        <dbReference type="Pfam" id="PF02770"/>
    </source>
</evidence>
<dbReference type="Pfam" id="PF02771">
    <property type="entry name" value="Acyl-CoA_dh_N"/>
    <property type="match status" value="1"/>
</dbReference>
<accession>A0A1S8CWG6</accession>
<dbReference type="InterPro" id="IPR006091">
    <property type="entry name" value="Acyl-CoA_Oxase/DH_mid-dom"/>
</dbReference>
<dbReference type="InterPro" id="IPR006089">
    <property type="entry name" value="Acyl-CoA_DH_CS"/>
</dbReference>
<comment type="caution">
    <text evidence="10">The sequence shown here is derived from an EMBL/GenBank/DDBJ whole genome shotgun (WGS) entry which is preliminary data.</text>
</comment>
<dbReference type="InterPro" id="IPR013786">
    <property type="entry name" value="AcylCoA_DH/ox_N"/>
</dbReference>
<comment type="cofactor">
    <cofactor evidence="1 6">
        <name>FAD</name>
        <dbReference type="ChEBI" id="CHEBI:57692"/>
    </cofactor>
</comment>
<dbReference type="SUPFAM" id="SSF47203">
    <property type="entry name" value="Acyl-CoA dehydrogenase C-terminal domain-like"/>
    <property type="match status" value="1"/>
</dbReference>
<dbReference type="InterPro" id="IPR036250">
    <property type="entry name" value="AcylCo_DH-like_C"/>
</dbReference>
<dbReference type="Gene3D" id="2.40.110.10">
    <property type="entry name" value="Butyryl-CoA Dehydrogenase, subunit A, domain 2"/>
    <property type="match status" value="1"/>
</dbReference>
<organism evidence="10 11">
    <name type="scientific">Alkanindiges hydrocarboniclasticus</name>
    <dbReference type="NCBI Taxonomy" id="1907941"/>
    <lineage>
        <taxon>Bacteria</taxon>
        <taxon>Pseudomonadati</taxon>
        <taxon>Pseudomonadota</taxon>
        <taxon>Gammaproteobacteria</taxon>
        <taxon>Moraxellales</taxon>
        <taxon>Moraxellaceae</taxon>
        <taxon>Alkanindiges</taxon>
    </lineage>
</organism>
<dbReference type="Pfam" id="PF02770">
    <property type="entry name" value="Acyl-CoA_dh_M"/>
    <property type="match status" value="1"/>
</dbReference>
<feature type="domain" description="Acyl-CoA oxidase/dehydrogenase middle" evidence="8">
    <location>
        <begin position="135"/>
        <end position="231"/>
    </location>
</feature>
<evidence type="ECO:0000259" key="9">
    <source>
        <dbReference type="Pfam" id="PF02771"/>
    </source>
</evidence>
<feature type="domain" description="Acyl-CoA dehydrogenase/oxidase N-terminal" evidence="9">
    <location>
        <begin position="20"/>
        <end position="131"/>
    </location>
</feature>
<dbReference type="PROSITE" id="PS00073">
    <property type="entry name" value="ACYL_COA_DH_2"/>
    <property type="match status" value="1"/>
</dbReference>
<dbReference type="Gene3D" id="1.10.540.10">
    <property type="entry name" value="Acyl-CoA dehydrogenase/oxidase, N-terminal domain"/>
    <property type="match status" value="1"/>
</dbReference>
<dbReference type="InterPro" id="IPR009100">
    <property type="entry name" value="AcylCoA_DH/oxidase_NM_dom_sf"/>
</dbReference>
<evidence type="ECO:0000256" key="4">
    <source>
        <dbReference type="ARBA" id="ARBA00022827"/>
    </source>
</evidence>
<keyword evidence="3 6" id="KW-0285">Flavoprotein</keyword>
<evidence type="ECO:0000313" key="11">
    <source>
        <dbReference type="Proteomes" id="UP000192132"/>
    </source>
</evidence>
<evidence type="ECO:0000256" key="2">
    <source>
        <dbReference type="ARBA" id="ARBA00009347"/>
    </source>
</evidence>
<dbReference type="GO" id="GO:0003995">
    <property type="term" value="F:acyl-CoA dehydrogenase activity"/>
    <property type="evidence" value="ECO:0007669"/>
    <property type="project" value="InterPro"/>
</dbReference>
<dbReference type="PANTHER" id="PTHR43884:SF12">
    <property type="entry name" value="ISOVALERYL-COA DEHYDROGENASE, MITOCHONDRIAL-RELATED"/>
    <property type="match status" value="1"/>
</dbReference>
<evidence type="ECO:0000256" key="5">
    <source>
        <dbReference type="ARBA" id="ARBA00023002"/>
    </source>
</evidence>
<evidence type="ECO:0000256" key="3">
    <source>
        <dbReference type="ARBA" id="ARBA00022630"/>
    </source>
</evidence>
<dbReference type="PANTHER" id="PTHR43884">
    <property type="entry name" value="ACYL-COA DEHYDROGENASE"/>
    <property type="match status" value="1"/>
</dbReference>
<dbReference type="Proteomes" id="UP000192132">
    <property type="component" value="Unassembled WGS sequence"/>
</dbReference>
<comment type="similarity">
    <text evidence="2 6">Belongs to the acyl-CoA dehydrogenase family.</text>
</comment>
<dbReference type="GO" id="GO:0050660">
    <property type="term" value="F:flavin adenine dinucleotide binding"/>
    <property type="evidence" value="ECO:0007669"/>
    <property type="project" value="InterPro"/>
</dbReference>
<proteinExistence type="inferred from homology"/>